<dbReference type="PANTHER" id="PTHR10266:SF3">
    <property type="entry name" value="CYTOCHROME C1, HEME PROTEIN, MITOCHONDRIAL"/>
    <property type="match status" value="1"/>
</dbReference>
<name>A0A840GCM6_RHOTE</name>
<dbReference type="GO" id="GO:0009055">
    <property type="term" value="F:electron transfer activity"/>
    <property type="evidence" value="ECO:0007669"/>
    <property type="project" value="InterPro"/>
</dbReference>
<dbReference type="GO" id="GO:0016020">
    <property type="term" value="C:membrane"/>
    <property type="evidence" value="ECO:0007669"/>
    <property type="project" value="UniProtKB-SubCell"/>
</dbReference>
<keyword evidence="3 9" id="KW-0812">Transmembrane</keyword>
<gene>
    <name evidence="12" type="ORF">GGD90_002790</name>
</gene>
<keyword evidence="13" id="KW-1185">Reference proteome</keyword>
<dbReference type="GO" id="GO:0046872">
    <property type="term" value="F:metal ion binding"/>
    <property type="evidence" value="ECO:0007669"/>
    <property type="project" value="UniProtKB-KW"/>
</dbReference>
<sequence length="241" mass="26930">MKSRSLKNLLLALCFAPLAAFANSGIQLDRAPDVQGDQAALQNGAKLFVNYCLSCHGASYVRYNRLMELGLSEEQVKENLMFTADKVGEPMRIAARPEEQKKWFGASPPDLSLIARARASGDGSGADWLYTYLRSFYRDEDRPTGWNNVIFANVGMPHVFYQLQGVQHLNHETHQLELAEPGQLSAAEYDKQVADLVGFLVWMAEPDAGFRKKLGVGVLLFLGVLFVAAYALKKEYWKDVH</sequence>
<dbReference type="Proteomes" id="UP000587070">
    <property type="component" value="Unassembled WGS sequence"/>
</dbReference>
<feature type="transmembrane region" description="Helical" evidence="9">
    <location>
        <begin position="214"/>
        <end position="232"/>
    </location>
</feature>
<dbReference type="GO" id="GO:0020037">
    <property type="term" value="F:heme binding"/>
    <property type="evidence" value="ECO:0007669"/>
    <property type="project" value="InterPro"/>
</dbReference>
<keyword evidence="6 8" id="KW-0408">Iron</keyword>
<keyword evidence="2 8" id="KW-0349">Heme</keyword>
<dbReference type="RefSeq" id="WP_153116443.1">
    <property type="nucleotide sequence ID" value="NZ_JACIGE010000011.1"/>
</dbReference>
<accession>A0A840GCM6</accession>
<comment type="caution">
    <text evidence="12">The sequence shown here is derived from an EMBL/GenBank/DDBJ whole genome shotgun (WGS) entry which is preliminary data.</text>
</comment>
<evidence type="ECO:0000256" key="4">
    <source>
        <dbReference type="ARBA" id="ARBA00022723"/>
    </source>
</evidence>
<feature type="binding site" description="covalent" evidence="8">
    <location>
        <position position="52"/>
    </location>
    <ligand>
        <name>heme c</name>
        <dbReference type="ChEBI" id="CHEBI:61717"/>
    </ligand>
</feature>
<evidence type="ECO:0000256" key="10">
    <source>
        <dbReference type="SAM" id="SignalP"/>
    </source>
</evidence>
<keyword evidence="7 9" id="KW-0472">Membrane</keyword>
<reference evidence="12 13" key="1">
    <citation type="submission" date="2020-08" db="EMBL/GenBank/DDBJ databases">
        <title>Genome sequencing of Purple Non-Sulfur Bacteria from various extreme environments.</title>
        <authorList>
            <person name="Mayer M."/>
        </authorList>
    </citation>
    <scope>NUCLEOTIDE SEQUENCE [LARGE SCALE GENOMIC DNA]</scope>
    <source>
        <strain evidence="12 13">2761</strain>
    </source>
</reference>
<dbReference type="PROSITE" id="PS51007">
    <property type="entry name" value="CYTC"/>
    <property type="match status" value="1"/>
</dbReference>
<evidence type="ECO:0000256" key="6">
    <source>
        <dbReference type="ARBA" id="ARBA00023004"/>
    </source>
</evidence>
<proteinExistence type="predicted"/>
<feature type="domain" description="Cytochrome c" evidence="11">
    <location>
        <begin position="39"/>
        <end position="204"/>
    </location>
</feature>
<keyword evidence="5 9" id="KW-1133">Transmembrane helix</keyword>
<evidence type="ECO:0000256" key="5">
    <source>
        <dbReference type="ARBA" id="ARBA00022989"/>
    </source>
</evidence>
<dbReference type="Pfam" id="PF02167">
    <property type="entry name" value="Cytochrom_C1"/>
    <property type="match status" value="1"/>
</dbReference>
<evidence type="ECO:0000313" key="12">
    <source>
        <dbReference type="EMBL" id="MBB4248398.1"/>
    </source>
</evidence>
<dbReference type="EMBL" id="JACIGE010000011">
    <property type="protein sequence ID" value="MBB4248398.1"/>
    <property type="molecule type" value="Genomic_DNA"/>
</dbReference>
<protein>
    <submittedName>
        <fullName evidence="12">Ubiquinol-cytochrome c reductase cytochrome c1 subunit</fullName>
    </submittedName>
</protein>
<evidence type="ECO:0000313" key="13">
    <source>
        <dbReference type="Proteomes" id="UP000587070"/>
    </source>
</evidence>
<dbReference type="InterPro" id="IPR002326">
    <property type="entry name" value="Cyt_c1"/>
</dbReference>
<dbReference type="Gene3D" id="1.10.760.10">
    <property type="entry name" value="Cytochrome c-like domain"/>
    <property type="match status" value="1"/>
</dbReference>
<dbReference type="PANTHER" id="PTHR10266">
    <property type="entry name" value="CYTOCHROME C1"/>
    <property type="match status" value="1"/>
</dbReference>
<evidence type="ECO:0000256" key="9">
    <source>
        <dbReference type="SAM" id="Phobius"/>
    </source>
</evidence>
<dbReference type="InterPro" id="IPR009056">
    <property type="entry name" value="Cyt_c-like_dom"/>
</dbReference>
<dbReference type="InterPro" id="IPR036909">
    <property type="entry name" value="Cyt_c-like_dom_sf"/>
</dbReference>
<evidence type="ECO:0000256" key="3">
    <source>
        <dbReference type="ARBA" id="ARBA00022692"/>
    </source>
</evidence>
<comment type="subcellular location">
    <subcellularLocation>
        <location evidence="1">Membrane</location>
    </subcellularLocation>
</comment>
<dbReference type="OrthoDB" id="9798864at2"/>
<evidence type="ECO:0000259" key="11">
    <source>
        <dbReference type="PROSITE" id="PS51007"/>
    </source>
</evidence>
<comment type="cofactor">
    <cofactor evidence="8">
        <name>heme c</name>
        <dbReference type="ChEBI" id="CHEBI:61717"/>
    </cofactor>
    <text evidence="8">Binds 1 heme c group covalently per subunit.</text>
</comment>
<feature type="binding site" description="covalent" evidence="8">
    <location>
        <position position="56"/>
    </location>
    <ligand>
        <name>heme c</name>
        <dbReference type="ChEBI" id="CHEBI:61717"/>
    </ligand>
</feature>
<evidence type="ECO:0000256" key="8">
    <source>
        <dbReference type="PIRSR" id="PIRSR602326-1"/>
    </source>
</evidence>
<evidence type="ECO:0000256" key="7">
    <source>
        <dbReference type="ARBA" id="ARBA00023136"/>
    </source>
</evidence>
<dbReference type="AlphaFoldDB" id="A0A840GCM6"/>
<feature type="binding site" description="covalent" evidence="8">
    <location>
        <position position="55"/>
    </location>
    <ligand>
        <name>heme c</name>
        <dbReference type="ChEBI" id="CHEBI:61717"/>
    </ligand>
</feature>
<evidence type="ECO:0000256" key="1">
    <source>
        <dbReference type="ARBA" id="ARBA00004370"/>
    </source>
</evidence>
<feature type="chain" id="PRO_5032712541" evidence="10">
    <location>
        <begin position="23"/>
        <end position="241"/>
    </location>
</feature>
<dbReference type="SUPFAM" id="SSF46626">
    <property type="entry name" value="Cytochrome c"/>
    <property type="match status" value="1"/>
</dbReference>
<organism evidence="12 13">
    <name type="scientific">Rhodocyclus tenuis</name>
    <name type="common">Rhodospirillum tenue</name>
    <dbReference type="NCBI Taxonomy" id="1066"/>
    <lineage>
        <taxon>Bacteria</taxon>
        <taxon>Pseudomonadati</taxon>
        <taxon>Pseudomonadota</taxon>
        <taxon>Betaproteobacteria</taxon>
        <taxon>Rhodocyclales</taxon>
        <taxon>Rhodocyclaceae</taxon>
        <taxon>Rhodocyclus</taxon>
    </lineage>
</organism>
<keyword evidence="4 8" id="KW-0479">Metal-binding</keyword>
<dbReference type="PRINTS" id="PR00603">
    <property type="entry name" value="CYTOCHROMEC1"/>
</dbReference>
<evidence type="ECO:0000256" key="2">
    <source>
        <dbReference type="ARBA" id="ARBA00022617"/>
    </source>
</evidence>
<feature type="signal peptide" evidence="10">
    <location>
        <begin position="1"/>
        <end position="22"/>
    </location>
</feature>
<keyword evidence="10" id="KW-0732">Signal</keyword>